<gene>
    <name evidence="1" type="ORF">RM445_12395</name>
</gene>
<dbReference type="EMBL" id="JAVREJ010000007">
    <property type="protein sequence ID" value="MDT0350323.1"/>
    <property type="molecule type" value="Genomic_DNA"/>
</dbReference>
<proteinExistence type="predicted"/>
<dbReference type="Proteomes" id="UP001183202">
    <property type="component" value="Unassembled WGS sequence"/>
</dbReference>
<name>A0ABU2NA33_9PSEU</name>
<protein>
    <submittedName>
        <fullName evidence="1">Spherulation-specific family 4 protein</fullName>
    </submittedName>
</protein>
<reference evidence="2" key="1">
    <citation type="submission" date="2023-07" db="EMBL/GenBank/DDBJ databases">
        <title>30 novel species of actinomycetes from the DSMZ collection.</title>
        <authorList>
            <person name="Nouioui I."/>
        </authorList>
    </citation>
    <scope>NUCLEOTIDE SEQUENCE [LARGE SCALE GENOMIC DNA]</scope>
    <source>
        <strain evidence="2">DSM 45834</strain>
    </source>
</reference>
<sequence length="217" mass="22837">MRAPQLAVPAYFHPEREAHAWALLAGRATAVGLVVVNPCSGAGDGTDTTYRTLCAGQWRSAIAGYMDTAYATRPVADVVGEALAYRRHYGVDAVFADQVTSGAAHLGYYQELTARLRSAGCARIVLNPGTVPDPGYLELADIVVTFEDTAEAYARPLPSAPAGPAALCHLVHDAPAATHRAVLARAARLGAAYAFVTDRRLPNPWDGLPSGWATAPA</sequence>
<evidence type="ECO:0000313" key="2">
    <source>
        <dbReference type="Proteomes" id="UP001183202"/>
    </source>
</evidence>
<evidence type="ECO:0000313" key="1">
    <source>
        <dbReference type="EMBL" id="MDT0350323.1"/>
    </source>
</evidence>
<dbReference type="InterPro" id="IPR021986">
    <property type="entry name" value="Spherulin4"/>
</dbReference>
<dbReference type="PANTHER" id="PTHR35040">
    <property type="match status" value="1"/>
</dbReference>
<dbReference type="PANTHER" id="PTHR35040:SF9">
    <property type="entry name" value="4-LIKE CELL SURFACE PROTEIN, PUTATIVE (AFU_ORTHOLOGUE AFUA_4G14080)-RELATED"/>
    <property type="match status" value="1"/>
</dbReference>
<organism evidence="1 2">
    <name type="scientific">Pseudonocardia charpentierae</name>
    <dbReference type="NCBI Taxonomy" id="3075545"/>
    <lineage>
        <taxon>Bacteria</taxon>
        <taxon>Bacillati</taxon>
        <taxon>Actinomycetota</taxon>
        <taxon>Actinomycetes</taxon>
        <taxon>Pseudonocardiales</taxon>
        <taxon>Pseudonocardiaceae</taxon>
        <taxon>Pseudonocardia</taxon>
    </lineage>
</organism>
<dbReference type="Pfam" id="PF12138">
    <property type="entry name" value="Spherulin4"/>
    <property type="match status" value="1"/>
</dbReference>
<comment type="caution">
    <text evidence="1">The sequence shown here is derived from an EMBL/GenBank/DDBJ whole genome shotgun (WGS) entry which is preliminary data.</text>
</comment>
<dbReference type="RefSeq" id="WP_311556357.1">
    <property type="nucleotide sequence ID" value="NZ_JAVREJ010000007.1"/>
</dbReference>
<accession>A0ABU2NA33</accession>
<keyword evidence="2" id="KW-1185">Reference proteome</keyword>